<accession>A0A6V7QBX1</accession>
<protein>
    <recommendedName>
        <fullName evidence="2">Reverse transcriptase</fullName>
    </recommendedName>
</protein>
<organism evidence="1">
    <name type="scientific">Ananas comosus var. bracteatus</name>
    <name type="common">red pineapple</name>
    <dbReference type="NCBI Taxonomy" id="296719"/>
    <lineage>
        <taxon>Eukaryota</taxon>
        <taxon>Viridiplantae</taxon>
        <taxon>Streptophyta</taxon>
        <taxon>Embryophyta</taxon>
        <taxon>Tracheophyta</taxon>
        <taxon>Spermatophyta</taxon>
        <taxon>Magnoliopsida</taxon>
        <taxon>Liliopsida</taxon>
        <taxon>Poales</taxon>
        <taxon>Bromeliaceae</taxon>
        <taxon>Bromelioideae</taxon>
        <taxon>Ananas</taxon>
    </lineage>
</organism>
<name>A0A6V7QBX1_ANACO</name>
<dbReference type="AlphaFoldDB" id="A0A6V7QBX1"/>
<gene>
    <name evidence="1" type="ORF">CB5_LOCUS23900</name>
</gene>
<dbReference type="PANTHER" id="PTHR33710:SF48">
    <property type="entry name" value="OS02G0307075 PROTEIN"/>
    <property type="match status" value="1"/>
</dbReference>
<reference evidence="1" key="1">
    <citation type="submission" date="2020-07" db="EMBL/GenBank/DDBJ databases">
        <authorList>
            <person name="Lin J."/>
        </authorList>
    </citation>
    <scope>NUCLEOTIDE SEQUENCE</scope>
</reference>
<dbReference type="EMBL" id="LR862135">
    <property type="protein sequence ID" value="CAD1840689.1"/>
    <property type="molecule type" value="Genomic_DNA"/>
</dbReference>
<evidence type="ECO:0000313" key="1">
    <source>
        <dbReference type="EMBL" id="CAD1840689.1"/>
    </source>
</evidence>
<sequence length="435" mass="49021">MVQKLGLVLPGPNSPGAHSQARGKAALAPSALKSLPSPLGKGIAALDPLQLGWTGPGSQGEGLEACGQLCLGSTSPGAHCEDRGIGPLLLPFNRALASPLFRSPGPCLRTWEELTREANSMSILHLDKWAPFPTLERLDQALVSLDWHLLFPRSSLKARPRPRSDHCPLLLSVSIFVPQARIFRFESFWLNFPSVFQTVTDAWTSYPTSPEEPINSLSRKLSNVRQALLSWSSGRTSLLRMQADSCLHWLGWLDTAEDRRELSLRETMLRLHLKGRHEVLCLQEEIYWKQRSTVQWLKAGDANTKFFHIRANCRRNRNCISRLSDGIDSFSSHEAIANHLFFFYRSQLGVAFSTWMSIQLRSLFGSGGLDLFFLHLPFTMEEVKSVVFSSAPEKAPGPDGFPMLFYQRFWNILKHDLFDVFTRFHDGPLNLRDIN</sequence>
<proteinExistence type="predicted"/>
<evidence type="ECO:0008006" key="2">
    <source>
        <dbReference type="Google" id="ProtNLM"/>
    </source>
</evidence>
<dbReference type="PANTHER" id="PTHR33710">
    <property type="entry name" value="BNAC02G09200D PROTEIN"/>
    <property type="match status" value="1"/>
</dbReference>